<keyword evidence="5" id="KW-1185">Reference proteome</keyword>
<evidence type="ECO:0000256" key="1">
    <source>
        <dbReference type="ARBA" id="ARBA00023002"/>
    </source>
</evidence>
<comment type="caution">
    <text evidence="4">The sequence shown here is derived from an EMBL/GenBank/DDBJ whole genome shotgun (WGS) entry which is preliminary data.</text>
</comment>
<dbReference type="Pfam" id="PF01232">
    <property type="entry name" value="Mannitol_dh"/>
    <property type="match status" value="1"/>
</dbReference>
<reference evidence="4 5" key="1">
    <citation type="journal article" date="2000" name="Arch. Microbiol.">
        <title>Rhodobaca bogoriensis gen. nov. and sp. nov., an alkaliphilic purple nonsulfur bacterium from African Rift Valley soda lakes.</title>
        <authorList>
            <person name="Milford A.D."/>
            <person name="Achenbach L.A."/>
            <person name="Jung D.O."/>
            <person name="Madigan M.T."/>
        </authorList>
    </citation>
    <scope>NUCLEOTIDE SEQUENCE [LARGE SCALE GENOMIC DNA]</scope>
    <source>
        <strain evidence="4 5">2376</strain>
    </source>
</reference>
<dbReference type="PANTHER" id="PTHR43362">
    <property type="entry name" value="MANNITOL DEHYDROGENASE DSF1-RELATED"/>
    <property type="match status" value="1"/>
</dbReference>
<feature type="domain" description="Mannitol dehydrogenase N-terminal" evidence="2">
    <location>
        <begin position="32"/>
        <end position="280"/>
    </location>
</feature>
<gene>
    <name evidence="4" type="ORF">HUK65_13910</name>
</gene>
<dbReference type="AlphaFoldDB" id="A0A7Z0I202"/>
<organism evidence="4 5">
    <name type="scientific">Rhabdonatronobacter sediminivivens</name>
    <dbReference type="NCBI Taxonomy" id="2743469"/>
    <lineage>
        <taxon>Bacteria</taxon>
        <taxon>Pseudomonadati</taxon>
        <taxon>Pseudomonadota</taxon>
        <taxon>Alphaproteobacteria</taxon>
        <taxon>Rhodobacterales</taxon>
        <taxon>Paracoccaceae</taxon>
        <taxon>Rhabdonatronobacter</taxon>
    </lineage>
</organism>
<dbReference type="InterPro" id="IPR008927">
    <property type="entry name" value="6-PGluconate_DH-like_C_sf"/>
</dbReference>
<evidence type="ECO:0000313" key="4">
    <source>
        <dbReference type="EMBL" id="NYS26084.1"/>
    </source>
</evidence>
<keyword evidence="1" id="KW-0560">Oxidoreductase</keyword>
<dbReference type="RefSeq" id="WP_179906879.1">
    <property type="nucleotide sequence ID" value="NZ_JACBXS010000032.1"/>
</dbReference>
<dbReference type="PRINTS" id="PR00084">
    <property type="entry name" value="MTLDHDRGNASE"/>
</dbReference>
<accession>A0A7Z0I202</accession>
<sequence>MDELIPLSQAMLGEIPSSITVPNYDRRALRPGIVHIGLGNFHRAHQAWYTHRLMQMGLAQDWAIIGAGVRPGDTAMREKLLAQDCLSTLIELDPAGKSAEITGAMLDFLPVESDNATLIARMAQADIGIVSLTVTEGGYYLDPETGGLDAGHEDIRHDASRPSAPRTAFGAMVAALRLRRERGSGPFTSLCCDNLQGNGMILRQTVVGLARLSDPDLADWIDAECSFPNSMVDCIVPATGPREIALAHSFGIADAAPVTHETFRQWVIEDEFCAGRPDWDRVGAVFSSDVHVYEAMKIRILNGGHQVICGAGELLGLGTVAATMAHDRIRAMFRKIARDEIAPHVPAVPGGAALDYIGLIERRFANPEILDTTRRVAFDGSSRHAGFLLPSIRDALARGTPLEGLALASALWARYCLGVREDGSVIAANDPLWPSLQAAARAAQETPAAWLEQVSLYRDVKHAPRFADAFVHWYGLIASRGVNAAISGYLARQTA</sequence>
<dbReference type="EMBL" id="JACBXS010000032">
    <property type="protein sequence ID" value="NYS26084.1"/>
    <property type="molecule type" value="Genomic_DNA"/>
</dbReference>
<protein>
    <submittedName>
        <fullName evidence="4">Mannitol dehydrogenase family protein</fullName>
    </submittedName>
</protein>
<dbReference type="InterPro" id="IPR013131">
    <property type="entry name" value="Mannitol_DH_N"/>
</dbReference>
<dbReference type="PANTHER" id="PTHR43362:SF1">
    <property type="entry name" value="MANNITOL DEHYDROGENASE 2-RELATED"/>
    <property type="match status" value="1"/>
</dbReference>
<dbReference type="InterPro" id="IPR000669">
    <property type="entry name" value="Mannitol_DH"/>
</dbReference>
<dbReference type="Gene3D" id="1.10.1040.10">
    <property type="entry name" value="N-(1-d-carboxylethyl)-l-norvaline Dehydrogenase, domain 2"/>
    <property type="match status" value="1"/>
</dbReference>
<dbReference type="Gene3D" id="3.40.50.720">
    <property type="entry name" value="NAD(P)-binding Rossmann-like Domain"/>
    <property type="match status" value="1"/>
</dbReference>
<dbReference type="GO" id="GO:0016616">
    <property type="term" value="F:oxidoreductase activity, acting on the CH-OH group of donors, NAD or NADP as acceptor"/>
    <property type="evidence" value="ECO:0007669"/>
    <property type="project" value="TreeGrafter"/>
</dbReference>
<evidence type="ECO:0000259" key="3">
    <source>
        <dbReference type="Pfam" id="PF08125"/>
    </source>
</evidence>
<dbReference type="SUPFAM" id="SSF48179">
    <property type="entry name" value="6-phosphogluconate dehydrogenase C-terminal domain-like"/>
    <property type="match status" value="1"/>
</dbReference>
<dbReference type="InterPro" id="IPR013118">
    <property type="entry name" value="Mannitol_DH_C"/>
</dbReference>
<proteinExistence type="predicted"/>
<dbReference type="SUPFAM" id="SSF51735">
    <property type="entry name" value="NAD(P)-binding Rossmann-fold domains"/>
    <property type="match status" value="1"/>
</dbReference>
<evidence type="ECO:0000313" key="5">
    <source>
        <dbReference type="Proteomes" id="UP000529417"/>
    </source>
</evidence>
<dbReference type="InterPro" id="IPR036291">
    <property type="entry name" value="NAD(P)-bd_dom_sf"/>
</dbReference>
<dbReference type="InterPro" id="IPR050988">
    <property type="entry name" value="Mannitol_DH/Oxidoreductase"/>
</dbReference>
<evidence type="ECO:0000259" key="2">
    <source>
        <dbReference type="Pfam" id="PF01232"/>
    </source>
</evidence>
<dbReference type="Pfam" id="PF08125">
    <property type="entry name" value="Mannitol_dh_C"/>
    <property type="match status" value="1"/>
</dbReference>
<feature type="domain" description="Mannitol dehydrogenase C-terminal" evidence="3">
    <location>
        <begin position="289"/>
        <end position="474"/>
    </location>
</feature>
<name>A0A7Z0I202_9RHOB</name>
<dbReference type="InterPro" id="IPR013328">
    <property type="entry name" value="6PGD_dom2"/>
</dbReference>
<dbReference type="Proteomes" id="UP000529417">
    <property type="component" value="Unassembled WGS sequence"/>
</dbReference>